<proteinExistence type="predicted"/>
<reference evidence="1 2" key="1">
    <citation type="journal article" date="2008" name="Proc. Natl. Acad. Sci. U.S.A.">
        <title>Niche adaptation and genome expansion in the chlorophyll d-producing cyanobacterium Acaryochloris marina.</title>
        <authorList>
            <person name="Swingley W.D."/>
            <person name="Chen M."/>
            <person name="Cheung P.C."/>
            <person name="Conrad A.L."/>
            <person name="Dejesa L.C."/>
            <person name="Hao J."/>
            <person name="Honchak B.M."/>
            <person name="Karbach L.E."/>
            <person name="Kurdoglu A."/>
            <person name="Lahiri S."/>
            <person name="Mastrian S.D."/>
            <person name="Miyashita H."/>
            <person name="Page L."/>
            <person name="Ramakrishna P."/>
            <person name="Satoh S."/>
            <person name="Sattley W.M."/>
            <person name="Shimada Y."/>
            <person name="Taylor H.L."/>
            <person name="Tomo T."/>
            <person name="Tsuchiya T."/>
            <person name="Wang Z.T."/>
            <person name="Raymond J."/>
            <person name="Mimuro M."/>
            <person name="Blankenship R.E."/>
            <person name="Touchman J.W."/>
        </authorList>
    </citation>
    <scope>NUCLEOTIDE SEQUENCE [LARGE SCALE GENOMIC DNA]</scope>
    <source>
        <strain evidence="2">MBIC 11017</strain>
    </source>
</reference>
<dbReference type="eggNOG" id="ENOG50331RE">
    <property type="taxonomic scope" value="Bacteria"/>
</dbReference>
<sequence>MIRDVSSMRAESLFEYDWVTFGLGDIRPTKPTYSSSAYDLLPPIPKLAPDCAWLPPLHPTIDAEMEDYRLDEKAKYEYARQLKTIEREAISLGIELPSTFLTLARSFEFQERIPSCTACYFDLPERIIESPFRQGDFILRFLNDQQVCVCWYIYLPTNAPHFVISSSADYDEPFLDSIDFEASPKLVQNCMESTSIAAKSFDEFIYRFWIENVIWFKLNEKIPMLELELDYIRHIAPDYTDPNGR</sequence>
<dbReference type="HOGENOM" id="CLU_1106617_0_0_3"/>
<accession>B0CB47</accession>
<dbReference type="OrthoDB" id="185014at2"/>
<gene>
    <name evidence="1" type="ordered locus">AM1_1665</name>
</gene>
<dbReference type="RefSeq" id="WP_010475938.1">
    <property type="nucleotide sequence ID" value="NC_009925.1"/>
</dbReference>
<dbReference type="EMBL" id="CP000828">
    <property type="protein sequence ID" value="ABW26686.1"/>
    <property type="molecule type" value="Genomic_DNA"/>
</dbReference>
<name>B0CB47_ACAM1</name>
<dbReference type="Proteomes" id="UP000000268">
    <property type="component" value="Chromosome"/>
</dbReference>
<evidence type="ECO:0000313" key="1">
    <source>
        <dbReference type="EMBL" id="ABW26686.1"/>
    </source>
</evidence>
<protein>
    <submittedName>
        <fullName evidence="1">Uncharacterized protein</fullName>
    </submittedName>
</protein>
<keyword evidence="2" id="KW-1185">Reference proteome</keyword>
<dbReference type="KEGG" id="amr:AM1_1665"/>
<dbReference type="AlphaFoldDB" id="B0CB47"/>
<dbReference type="STRING" id="329726.AM1_1665"/>
<organism evidence="1 2">
    <name type="scientific">Acaryochloris marina (strain MBIC 11017)</name>
    <dbReference type="NCBI Taxonomy" id="329726"/>
    <lineage>
        <taxon>Bacteria</taxon>
        <taxon>Bacillati</taxon>
        <taxon>Cyanobacteriota</taxon>
        <taxon>Cyanophyceae</taxon>
        <taxon>Acaryochloridales</taxon>
        <taxon>Acaryochloridaceae</taxon>
        <taxon>Acaryochloris</taxon>
    </lineage>
</organism>
<evidence type="ECO:0000313" key="2">
    <source>
        <dbReference type="Proteomes" id="UP000000268"/>
    </source>
</evidence>